<dbReference type="OrthoDB" id="2444920at2759"/>
<protein>
    <submittedName>
        <fullName evidence="2">Uncharacterized protein</fullName>
    </submittedName>
</protein>
<dbReference type="AlphaFoldDB" id="A0A197JT19"/>
<sequence>MGDIAIAGRTTTSAVHLPQSVGGLTAFLQGDSLAIIWNFIEHLEEQGPKIKRAKECYEVEQDKAKLARGLTNRRASSPASQERKFGSYILLTPTKKRRKESVHANNLHNE</sequence>
<keyword evidence="3" id="KW-1185">Reference proteome</keyword>
<proteinExistence type="predicted"/>
<organism evidence="2 3">
    <name type="scientific">Linnemannia elongata AG-77</name>
    <dbReference type="NCBI Taxonomy" id="1314771"/>
    <lineage>
        <taxon>Eukaryota</taxon>
        <taxon>Fungi</taxon>
        <taxon>Fungi incertae sedis</taxon>
        <taxon>Mucoromycota</taxon>
        <taxon>Mortierellomycotina</taxon>
        <taxon>Mortierellomycetes</taxon>
        <taxon>Mortierellales</taxon>
        <taxon>Mortierellaceae</taxon>
        <taxon>Linnemannia</taxon>
    </lineage>
</organism>
<gene>
    <name evidence="2" type="ORF">K457DRAFT_138802</name>
</gene>
<dbReference type="Proteomes" id="UP000078512">
    <property type="component" value="Unassembled WGS sequence"/>
</dbReference>
<evidence type="ECO:0000313" key="3">
    <source>
        <dbReference type="Proteomes" id="UP000078512"/>
    </source>
</evidence>
<evidence type="ECO:0000256" key="1">
    <source>
        <dbReference type="SAM" id="MobiDB-lite"/>
    </source>
</evidence>
<feature type="region of interest" description="Disordered" evidence="1">
    <location>
        <begin position="68"/>
        <end position="110"/>
    </location>
</feature>
<reference evidence="2 3" key="1">
    <citation type="submission" date="2016-05" db="EMBL/GenBank/DDBJ databases">
        <title>Genome sequencing reveals origins of a unique bacterial endosymbiosis in the earliest lineages of terrestrial Fungi.</title>
        <authorList>
            <consortium name="DOE Joint Genome Institute"/>
            <person name="Uehling J."/>
            <person name="Gryganskyi A."/>
            <person name="Hameed K."/>
            <person name="Tschaplinski T."/>
            <person name="Misztal P."/>
            <person name="Wu S."/>
            <person name="Desiro A."/>
            <person name="Vande Pol N."/>
            <person name="Du Z.-Y."/>
            <person name="Zienkiewicz A."/>
            <person name="Zienkiewicz K."/>
            <person name="Morin E."/>
            <person name="Tisserant E."/>
            <person name="Splivallo R."/>
            <person name="Hainaut M."/>
            <person name="Henrissat B."/>
            <person name="Ohm R."/>
            <person name="Kuo A."/>
            <person name="Yan J."/>
            <person name="Lipzen A."/>
            <person name="Nolan M."/>
            <person name="Labutti K."/>
            <person name="Barry K."/>
            <person name="Goldstein A."/>
            <person name="Labbe J."/>
            <person name="Schadt C."/>
            <person name="Tuskan G."/>
            <person name="Grigoriev I."/>
            <person name="Martin F."/>
            <person name="Vilgalys R."/>
            <person name="Bonito G."/>
        </authorList>
    </citation>
    <scope>NUCLEOTIDE SEQUENCE [LARGE SCALE GENOMIC DNA]</scope>
    <source>
        <strain evidence="2 3">AG-77</strain>
    </source>
</reference>
<name>A0A197JT19_9FUNG</name>
<dbReference type="EMBL" id="KV442049">
    <property type="protein sequence ID" value="OAQ28350.1"/>
    <property type="molecule type" value="Genomic_DNA"/>
</dbReference>
<accession>A0A197JT19</accession>
<evidence type="ECO:0000313" key="2">
    <source>
        <dbReference type="EMBL" id="OAQ28350.1"/>
    </source>
</evidence>